<evidence type="ECO:0000313" key="2">
    <source>
        <dbReference type="EMBL" id="UQN30596.1"/>
    </source>
</evidence>
<sequence>MSIAQLLEDLFARTAGPGGRPVTMQEIIRRMERGGIATMSLSYLQQLRKGEAKNPRLQHLRALADAFDVPPSYFTAEDSPSFEAASQLNPEEREIALRMHGLSDEALANVRGIVEMARRSERLDSPSAHRPDAD</sequence>
<dbReference type="Proteomes" id="UP001055868">
    <property type="component" value="Chromosome"/>
</dbReference>
<dbReference type="InterPro" id="IPR001387">
    <property type="entry name" value="Cro/C1-type_HTH"/>
</dbReference>
<reference evidence="2" key="1">
    <citation type="submission" date="2022-05" db="EMBL/GenBank/DDBJ databases">
        <title>Genomic analysis of Brachybacterium sp. CBA3104.</title>
        <authorList>
            <person name="Roh S.W."/>
            <person name="Kim Y.B."/>
            <person name="Kim Y."/>
        </authorList>
    </citation>
    <scope>NUCLEOTIDE SEQUENCE</scope>
    <source>
        <strain evidence="2">CBA3104</strain>
    </source>
</reference>
<dbReference type="InterPro" id="IPR010982">
    <property type="entry name" value="Lambda_DNA-bd_dom_sf"/>
</dbReference>
<evidence type="ECO:0000259" key="1">
    <source>
        <dbReference type="PROSITE" id="PS50943"/>
    </source>
</evidence>
<dbReference type="SUPFAM" id="SSF47413">
    <property type="entry name" value="lambda repressor-like DNA-binding domains"/>
    <property type="match status" value="1"/>
</dbReference>
<proteinExistence type="predicted"/>
<dbReference type="PROSITE" id="PS50943">
    <property type="entry name" value="HTH_CROC1"/>
    <property type="match status" value="1"/>
</dbReference>
<gene>
    <name evidence="2" type="ORF">M4486_04590</name>
</gene>
<dbReference type="EMBL" id="CP097218">
    <property type="protein sequence ID" value="UQN30596.1"/>
    <property type="molecule type" value="Genomic_DNA"/>
</dbReference>
<protein>
    <recommendedName>
        <fullName evidence="1">HTH cro/C1-type domain-containing protein</fullName>
    </recommendedName>
</protein>
<accession>A0ABY4N9X0</accession>
<dbReference type="RefSeq" id="WP_239201728.1">
    <property type="nucleotide sequence ID" value="NZ_CP097218.1"/>
</dbReference>
<keyword evidence="3" id="KW-1185">Reference proteome</keyword>
<organism evidence="2 3">
    <name type="scientific">Brachybacterium kimchii</name>
    <dbReference type="NCBI Taxonomy" id="2942909"/>
    <lineage>
        <taxon>Bacteria</taxon>
        <taxon>Bacillati</taxon>
        <taxon>Actinomycetota</taxon>
        <taxon>Actinomycetes</taxon>
        <taxon>Micrococcales</taxon>
        <taxon>Dermabacteraceae</taxon>
        <taxon>Brachybacterium</taxon>
    </lineage>
</organism>
<name>A0ABY4N9X0_9MICO</name>
<dbReference type="Gene3D" id="1.10.260.40">
    <property type="entry name" value="lambda repressor-like DNA-binding domains"/>
    <property type="match status" value="1"/>
</dbReference>
<feature type="domain" description="HTH cro/C1-type" evidence="1">
    <location>
        <begin position="39"/>
        <end position="74"/>
    </location>
</feature>
<evidence type="ECO:0000313" key="3">
    <source>
        <dbReference type="Proteomes" id="UP001055868"/>
    </source>
</evidence>